<protein>
    <submittedName>
        <fullName evidence="2">Uncharacterized protein</fullName>
    </submittedName>
</protein>
<gene>
    <name evidence="2" type="ORF">DFH08DRAFT_686256</name>
</gene>
<name>A0AAD7AI20_9AGAR</name>
<keyword evidence="1" id="KW-0472">Membrane</keyword>
<sequence>MNGLISQLSRIWGVTIGGTVLQNELTARLPPAFLADHSKIKCGMHLLGPGSLQVLWNVLAGIGSLGLLVSFLMKHLLLHTSVNTN</sequence>
<feature type="transmembrane region" description="Helical" evidence="1">
    <location>
        <begin position="54"/>
        <end position="73"/>
    </location>
</feature>
<keyword evidence="1" id="KW-1133">Transmembrane helix</keyword>
<organism evidence="2 3">
    <name type="scientific">Mycena albidolilacea</name>
    <dbReference type="NCBI Taxonomy" id="1033008"/>
    <lineage>
        <taxon>Eukaryota</taxon>
        <taxon>Fungi</taxon>
        <taxon>Dikarya</taxon>
        <taxon>Basidiomycota</taxon>
        <taxon>Agaricomycotina</taxon>
        <taxon>Agaricomycetes</taxon>
        <taxon>Agaricomycetidae</taxon>
        <taxon>Agaricales</taxon>
        <taxon>Marasmiineae</taxon>
        <taxon>Mycenaceae</taxon>
        <taxon>Mycena</taxon>
    </lineage>
</organism>
<dbReference type="EMBL" id="JARIHO010000006">
    <property type="protein sequence ID" value="KAJ7359467.1"/>
    <property type="molecule type" value="Genomic_DNA"/>
</dbReference>
<dbReference type="Proteomes" id="UP001218218">
    <property type="component" value="Unassembled WGS sequence"/>
</dbReference>
<evidence type="ECO:0000313" key="3">
    <source>
        <dbReference type="Proteomes" id="UP001218218"/>
    </source>
</evidence>
<comment type="caution">
    <text evidence="2">The sequence shown here is derived from an EMBL/GenBank/DDBJ whole genome shotgun (WGS) entry which is preliminary data.</text>
</comment>
<accession>A0AAD7AI20</accession>
<proteinExistence type="predicted"/>
<keyword evidence="1" id="KW-0812">Transmembrane</keyword>
<keyword evidence="3" id="KW-1185">Reference proteome</keyword>
<evidence type="ECO:0000256" key="1">
    <source>
        <dbReference type="SAM" id="Phobius"/>
    </source>
</evidence>
<evidence type="ECO:0000313" key="2">
    <source>
        <dbReference type="EMBL" id="KAJ7359467.1"/>
    </source>
</evidence>
<reference evidence="2" key="1">
    <citation type="submission" date="2023-03" db="EMBL/GenBank/DDBJ databases">
        <title>Massive genome expansion in bonnet fungi (Mycena s.s.) driven by repeated elements and novel gene families across ecological guilds.</title>
        <authorList>
            <consortium name="Lawrence Berkeley National Laboratory"/>
            <person name="Harder C.B."/>
            <person name="Miyauchi S."/>
            <person name="Viragh M."/>
            <person name="Kuo A."/>
            <person name="Thoen E."/>
            <person name="Andreopoulos B."/>
            <person name="Lu D."/>
            <person name="Skrede I."/>
            <person name="Drula E."/>
            <person name="Henrissat B."/>
            <person name="Morin E."/>
            <person name="Kohler A."/>
            <person name="Barry K."/>
            <person name="LaButti K."/>
            <person name="Morin E."/>
            <person name="Salamov A."/>
            <person name="Lipzen A."/>
            <person name="Mereny Z."/>
            <person name="Hegedus B."/>
            <person name="Baldrian P."/>
            <person name="Stursova M."/>
            <person name="Weitz H."/>
            <person name="Taylor A."/>
            <person name="Grigoriev I.V."/>
            <person name="Nagy L.G."/>
            <person name="Martin F."/>
            <person name="Kauserud H."/>
        </authorList>
    </citation>
    <scope>NUCLEOTIDE SEQUENCE</scope>
    <source>
        <strain evidence="2">CBHHK002</strain>
    </source>
</reference>
<dbReference type="AlphaFoldDB" id="A0AAD7AI20"/>